<evidence type="ECO:0000256" key="1">
    <source>
        <dbReference type="SAM" id="Phobius"/>
    </source>
</evidence>
<dbReference type="AlphaFoldDB" id="A0A8T0J0N7"/>
<feature type="transmembrane region" description="Helical" evidence="1">
    <location>
        <begin position="12"/>
        <end position="36"/>
    </location>
</feature>
<evidence type="ECO:0000313" key="2">
    <source>
        <dbReference type="EMBL" id="KAG0589510.1"/>
    </source>
</evidence>
<name>A0A8T0J0N7_CERPU</name>
<accession>A0A8T0J0N7</accession>
<feature type="transmembrane region" description="Helical" evidence="1">
    <location>
        <begin position="127"/>
        <end position="145"/>
    </location>
</feature>
<sequence>MAFGISKGMLIPLMVLNFILYLIAAAIAGSVLNQYLDASSGVVGTRSPAGNVVTPWFIIVTLITSMVGLASVLAGMHHVRVWRTESLAGAAATSVIAWTLTLLTLGLSAKEIHTGGGRSKRLKTVEAFMIILAFTELLYLLALHAGTVTHEGYANAPGHRAVNDPKFGTPAAAAV</sequence>
<dbReference type="EMBL" id="CM026421">
    <property type="protein sequence ID" value="KAG0589510.1"/>
    <property type="molecule type" value="Genomic_DNA"/>
</dbReference>
<dbReference type="Pfam" id="PF05512">
    <property type="entry name" value="AWPM-19"/>
    <property type="match status" value="1"/>
</dbReference>
<dbReference type="PANTHER" id="PTHR33294:SF5">
    <property type="entry name" value="AWPM-19-LIKE FAMILY PROTEIN"/>
    <property type="match status" value="1"/>
</dbReference>
<comment type="caution">
    <text evidence="2">The sequence shown here is derived from an EMBL/GenBank/DDBJ whole genome shotgun (WGS) entry which is preliminary data.</text>
</comment>
<keyword evidence="1" id="KW-0472">Membrane</keyword>
<reference evidence="2" key="1">
    <citation type="submission" date="2020-06" db="EMBL/GenBank/DDBJ databases">
        <title>WGS assembly of Ceratodon purpureus strain R40.</title>
        <authorList>
            <person name="Carey S.B."/>
            <person name="Jenkins J."/>
            <person name="Shu S."/>
            <person name="Lovell J.T."/>
            <person name="Sreedasyam A."/>
            <person name="Maumus F."/>
            <person name="Tiley G.P."/>
            <person name="Fernandez-Pozo N."/>
            <person name="Barry K."/>
            <person name="Chen C."/>
            <person name="Wang M."/>
            <person name="Lipzen A."/>
            <person name="Daum C."/>
            <person name="Saski C.A."/>
            <person name="Payton A.C."/>
            <person name="Mcbreen J.C."/>
            <person name="Conrad R.E."/>
            <person name="Kollar L.M."/>
            <person name="Olsson S."/>
            <person name="Huttunen S."/>
            <person name="Landis J.B."/>
            <person name="Wickett N.J."/>
            <person name="Johnson M.G."/>
            <person name="Rensing S.A."/>
            <person name="Grimwood J."/>
            <person name="Schmutz J."/>
            <person name="Mcdaniel S.F."/>
        </authorList>
    </citation>
    <scope>NUCLEOTIDE SEQUENCE</scope>
    <source>
        <strain evidence="2">R40</strain>
    </source>
</reference>
<gene>
    <name evidence="2" type="ORF">KC19_1G025300</name>
</gene>
<organism evidence="2 3">
    <name type="scientific">Ceratodon purpureus</name>
    <name type="common">Fire moss</name>
    <name type="synonym">Dicranum purpureum</name>
    <dbReference type="NCBI Taxonomy" id="3225"/>
    <lineage>
        <taxon>Eukaryota</taxon>
        <taxon>Viridiplantae</taxon>
        <taxon>Streptophyta</taxon>
        <taxon>Embryophyta</taxon>
        <taxon>Bryophyta</taxon>
        <taxon>Bryophytina</taxon>
        <taxon>Bryopsida</taxon>
        <taxon>Dicranidae</taxon>
        <taxon>Pseudoditrichales</taxon>
        <taxon>Ditrichaceae</taxon>
        <taxon>Ceratodon</taxon>
    </lineage>
</organism>
<dbReference type="PANTHER" id="PTHR33294">
    <property type="entry name" value="AWPM-19-LIKE FAMILY PROTEIN"/>
    <property type="match status" value="1"/>
</dbReference>
<evidence type="ECO:0000313" key="3">
    <source>
        <dbReference type="Proteomes" id="UP000822688"/>
    </source>
</evidence>
<protein>
    <submittedName>
        <fullName evidence="2">Uncharacterized protein</fullName>
    </submittedName>
</protein>
<feature type="transmembrane region" description="Helical" evidence="1">
    <location>
        <begin position="56"/>
        <end position="75"/>
    </location>
</feature>
<dbReference type="OrthoDB" id="631515at2759"/>
<dbReference type="Proteomes" id="UP000822688">
    <property type="component" value="Chromosome 1"/>
</dbReference>
<dbReference type="InterPro" id="IPR008390">
    <property type="entry name" value="AWPM-19"/>
</dbReference>
<proteinExistence type="predicted"/>
<feature type="transmembrane region" description="Helical" evidence="1">
    <location>
        <begin position="87"/>
        <end position="107"/>
    </location>
</feature>
<keyword evidence="3" id="KW-1185">Reference proteome</keyword>
<keyword evidence="1" id="KW-0812">Transmembrane</keyword>
<keyword evidence="1" id="KW-1133">Transmembrane helix</keyword>